<dbReference type="AlphaFoldDB" id="A0A4P9XZU0"/>
<feature type="chain" id="PRO_5020407016" description="Deoxyribonuclease NucA/NucB domain-containing protein" evidence="2">
    <location>
        <begin position="21"/>
        <end position="359"/>
    </location>
</feature>
<evidence type="ECO:0000313" key="4">
    <source>
        <dbReference type="EMBL" id="RKP11947.1"/>
    </source>
</evidence>
<dbReference type="InterPro" id="IPR029476">
    <property type="entry name" value="DNase_NucA_NucB"/>
</dbReference>
<feature type="domain" description="Deoxyribonuclease NucA/NucB" evidence="3">
    <location>
        <begin position="80"/>
        <end position="151"/>
    </location>
</feature>
<sequence>MSLLFALLAILFALTTETQQQPTHELEKNVPVYYINRDGNTPTVACNYLNFIGWNREYESFRYHFIEEGIQTNGSNLVEDSKTKNPKRNRSNSVNARYKGCGVKDYDRDEFPFNGLVEGGGWEGKKPAPSIRCIPASENRSDGAKFGNFIKATGSWATMDYYADVPVKRSGPIKPSTSDFPGDEFEIRVHASNIPDIEICLKLKPPPSKASVNKSKRKTDVNKSGWKTDVNKYGYIIERILNTADVDSLTDSFDKMHLPADEKKTIRRHKSLFNMTLDANQPKDVRELRRAKSNSNFRVMTIHDKKVDDLRWSQLIDPKLKLKTKQDKMRLRDLQLGLDKESILGAEQIRQFRHKQHRR</sequence>
<keyword evidence="5" id="KW-1185">Reference proteome</keyword>
<evidence type="ECO:0000256" key="2">
    <source>
        <dbReference type="SAM" id="SignalP"/>
    </source>
</evidence>
<dbReference type="OrthoDB" id="73875at2759"/>
<keyword evidence="2" id="KW-0732">Signal</keyword>
<dbReference type="Pfam" id="PF14040">
    <property type="entry name" value="DNase_NucA_NucB"/>
    <property type="match status" value="1"/>
</dbReference>
<gene>
    <name evidence="4" type="ORF">BJ684DRAFT_17518</name>
</gene>
<evidence type="ECO:0000313" key="5">
    <source>
        <dbReference type="Proteomes" id="UP000267251"/>
    </source>
</evidence>
<evidence type="ECO:0000259" key="3">
    <source>
        <dbReference type="Pfam" id="PF14040"/>
    </source>
</evidence>
<proteinExistence type="predicted"/>
<accession>A0A4P9XZU0</accession>
<protein>
    <recommendedName>
        <fullName evidence="3">Deoxyribonuclease NucA/NucB domain-containing protein</fullName>
    </recommendedName>
</protein>
<evidence type="ECO:0000256" key="1">
    <source>
        <dbReference type="SAM" id="MobiDB-lite"/>
    </source>
</evidence>
<organism evidence="4 5">
    <name type="scientific">Piptocephalis cylindrospora</name>
    <dbReference type="NCBI Taxonomy" id="1907219"/>
    <lineage>
        <taxon>Eukaryota</taxon>
        <taxon>Fungi</taxon>
        <taxon>Fungi incertae sedis</taxon>
        <taxon>Zoopagomycota</taxon>
        <taxon>Zoopagomycotina</taxon>
        <taxon>Zoopagomycetes</taxon>
        <taxon>Zoopagales</taxon>
        <taxon>Piptocephalidaceae</taxon>
        <taxon>Piptocephalis</taxon>
    </lineage>
</organism>
<dbReference type="Proteomes" id="UP000267251">
    <property type="component" value="Unassembled WGS sequence"/>
</dbReference>
<feature type="signal peptide" evidence="2">
    <location>
        <begin position="1"/>
        <end position="20"/>
    </location>
</feature>
<name>A0A4P9XZU0_9FUNG</name>
<dbReference type="EMBL" id="KZ988561">
    <property type="protein sequence ID" value="RKP11947.1"/>
    <property type="molecule type" value="Genomic_DNA"/>
</dbReference>
<feature type="region of interest" description="Disordered" evidence="1">
    <location>
        <begin position="76"/>
        <end position="95"/>
    </location>
</feature>
<reference evidence="5" key="1">
    <citation type="journal article" date="2018" name="Nat. Microbiol.">
        <title>Leveraging single-cell genomics to expand the fungal tree of life.</title>
        <authorList>
            <person name="Ahrendt S.R."/>
            <person name="Quandt C.A."/>
            <person name="Ciobanu D."/>
            <person name="Clum A."/>
            <person name="Salamov A."/>
            <person name="Andreopoulos B."/>
            <person name="Cheng J.F."/>
            <person name="Woyke T."/>
            <person name="Pelin A."/>
            <person name="Henrissat B."/>
            <person name="Reynolds N.K."/>
            <person name="Benny G.L."/>
            <person name="Smith M.E."/>
            <person name="James T.Y."/>
            <person name="Grigoriev I.V."/>
        </authorList>
    </citation>
    <scope>NUCLEOTIDE SEQUENCE [LARGE SCALE GENOMIC DNA]</scope>
</reference>